<accession>A0A3P1T3Q5</accession>
<dbReference type="EMBL" id="RQZG01000013">
    <property type="protein sequence ID" value="RRD04157.1"/>
    <property type="molecule type" value="Genomic_DNA"/>
</dbReference>
<name>A0A3P1T3Q5_9ACTN</name>
<sequence>METVAEHIRRVVTDAVTAGRLPAETRCGPGTEPGRLEVTVPGKAEAWVEAFVAAFSSPGEMSLRYPGLEAGLPEGPPFVVTPDPLTVWHFRWSITDPDGGLLHNGWMEHDLSCLVERLVSAANFDPAAGSSLAKVRITPPAPAPSHPVPDDVALVMDPSLGTVDLELPDLDVRRIAEHWPRDARGRLAPRTKVLLATIGEVARGRRQPCVMISSAPTLKQMPSFTVAVSDEIRHNVRHNWSRHPHLWSAVTPPSATALERRCRELLATGRWGQACELARVQVEMPLLRLLQGLPTAPGALANPDHTTAAGQLLARLAPWQLAETVAWLHEDLQRGRRTRLSPTGWEMKLGWFPGQRTASRIGIMLTQTKDGAPALRLAWNGDNATVPAEWWQS</sequence>
<evidence type="ECO:0000313" key="1">
    <source>
        <dbReference type="EMBL" id="RRD04157.1"/>
    </source>
</evidence>
<comment type="caution">
    <text evidence="1">The sequence shown here is derived from an EMBL/GenBank/DDBJ whole genome shotgun (WGS) entry which is preliminary data.</text>
</comment>
<protein>
    <submittedName>
        <fullName evidence="1">Uncharacterized protein</fullName>
    </submittedName>
</protein>
<dbReference type="OrthoDB" id="8796716at2"/>
<evidence type="ECO:0000313" key="2">
    <source>
        <dbReference type="Proteomes" id="UP000280819"/>
    </source>
</evidence>
<dbReference type="Proteomes" id="UP000280819">
    <property type="component" value="Unassembled WGS sequence"/>
</dbReference>
<reference evidence="1 2" key="1">
    <citation type="submission" date="2018-11" db="EMBL/GenBank/DDBJ databases">
        <title>Genomes From Bacteria Associated with the Canine Oral Cavity: a Test Case for Automated Genome-Based Taxonomic Assignment.</title>
        <authorList>
            <person name="Coil D.A."/>
            <person name="Jospin G."/>
            <person name="Darling A.E."/>
            <person name="Wallis C."/>
            <person name="Davis I.J."/>
            <person name="Harris S."/>
            <person name="Eisen J.A."/>
            <person name="Holcombe L.J."/>
            <person name="O'Flynn C."/>
        </authorList>
    </citation>
    <scope>NUCLEOTIDE SEQUENCE [LARGE SCALE GENOMIC DNA]</scope>
    <source>
        <strain evidence="1 2">OH887_COT-365</strain>
    </source>
</reference>
<dbReference type="RefSeq" id="WP_124845240.1">
    <property type="nucleotide sequence ID" value="NZ_RQZG01000013.1"/>
</dbReference>
<organism evidence="1 2">
    <name type="scientific">Arachnia propionica</name>
    <dbReference type="NCBI Taxonomy" id="1750"/>
    <lineage>
        <taxon>Bacteria</taxon>
        <taxon>Bacillati</taxon>
        <taxon>Actinomycetota</taxon>
        <taxon>Actinomycetes</taxon>
        <taxon>Propionibacteriales</taxon>
        <taxon>Propionibacteriaceae</taxon>
        <taxon>Arachnia</taxon>
    </lineage>
</organism>
<gene>
    <name evidence="1" type="ORF">EII34_11155</name>
</gene>
<dbReference type="AlphaFoldDB" id="A0A3P1T3Q5"/>
<proteinExistence type="predicted"/>